<dbReference type="InterPro" id="IPR036390">
    <property type="entry name" value="WH_DNA-bd_sf"/>
</dbReference>
<dbReference type="Gene3D" id="1.10.10.10">
    <property type="entry name" value="Winged helix-like DNA-binding domain superfamily/Winged helix DNA-binding domain"/>
    <property type="match status" value="1"/>
</dbReference>
<evidence type="ECO:0000259" key="4">
    <source>
        <dbReference type="PROSITE" id="PS51077"/>
    </source>
</evidence>
<dbReference type="InterPro" id="IPR029016">
    <property type="entry name" value="GAF-like_dom_sf"/>
</dbReference>
<proteinExistence type="predicted"/>
<dbReference type="PROSITE" id="PS51078">
    <property type="entry name" value="ICLR_ED"/>
    <property type="match status" value="1"/>
</dbReference>
<comment type="caution">
    <text evidence="6">The sequence shown here is derived from an EMBL/GenBank/DDBJ whole genome shotgun (WGS) entry which is preliminary data.</text>
</comment>
<dbReference type="Pfam" id="PF01614">
    <property type="entry name" value="IclR_C"/>
    <property type="match status" value="1"/>
</dbReference>
<evidence type="ECO:0000313" key="7">
    <source>
        <dbReference type="Proteomes" id="UP000283805"/>
    </source>
</evidence>
<feature type="domain" description="IclR-ED" evidence="5">
    <location>
        <begin position="73"/>
        <end position="256"/>
    </location>
</feature>
<dbReference type="AlphaFoldDB" id="A0A3R7D7K4"/>
<evidence type="ECO:0000256" key="1">
    <source>
        <dbReference type="ARBA" id="ARBA00023015"/>
    </source>
</evidence>
<dbReference type="RefSeq" id="WP_120246492.1">
    <property type="nucleotide sequence ID" value="NZ_RAPO01000004.1"/>
</dbReference>
<dbReference type="PROSITE" id="PS51077">
    <property type="entry name" value="HTH_ICLR"/>
    <property type="match status" value="1"/>
</dbReference>
<dbReference type="GO" id="GO:0045892">
    <property type="term" value="P:negative regulation of DNA-templated transcription"/>
    <property type="evidence" value="ECO:0007669"/>
    <property type="project" value="TreeGrafter"/>
</dbReference>
<dbReference type="Pfam" id="PF09339">
    <property type="entry name" value="HTH_IclR"/>
    <property type="match status" value="1"/>
</dbReference>
<feature type="domain" description="HTH iclR-type" evidence="4">
    <location>
        <begin position="13"/>
        <end position="72"/>
    </location>
</feature>
<dbReference type="Proteomes" id="UP000283805">
    <property type="component" value="Unassembled WGS sequence"/>
</dbReference>
<gene>
    <name evidence="6" type="ORF">ATJ93_3776</name>
</gene>
<organism evidence="6 7">
    <name type="scientific">Halopiger aswanensis</name>
    <dbReference type="NCBI Taxonomy" id="148449"/>
    <lineage>
        <taxon>Archaea</taxon>
        <taxon>Methanobacteriati</taxon>
        <taxon>Methanobacteriota</taxon>
        <taxon>Stenosarchaea group</taxon>
        <taxon>Halobacteria</taxon>
        <taxon>Halobacteriales</taxon>
        <taxon>Natrialbaceae</taxon>
        <taxon>Halopiger</taxon>
    </lineage>
</organism>
<dbReference type="InterPro" id="IPR036388">
    <property type="entry name" value="WH-like_DNA-bd_sf"/>
</dbReference>
<evidence type="ECO:0000313" key="6">
    <source>
        <dbReference type="EMBL" id="RKD88955.1"/>
    </source>
</evidence>
<dbReference type="InterPro" id="IPR014757">
    <property type="entry name" value="Tscrpt_reg_IclR_C"/>
</dbReference>
<sequence>MTAPDRGKSDRRIQSLERGFEVLEYLYQEGETTVSEVAADLDLSTSTAHIYLKTLSELGYVKKAASKYSLSHRFLRLGTKTREQTDIYQAALSEVDKLADETNEVSALGVPERGKRVLLYKSESSEAVYDNPPAGEYTYMHWTALGKAILGHLPRDRVEEIIDQHGLPARTQQTITDESELFDELATINENGYAIEDEERWNGIRSVAVPISNNDNVIGSISVSGPKNRFDQGRIESELVTDLMQSKNVIEVRLAHE</sequence>
<evidence type="ECO:0000259" key="5">
    <source>
        <dbReference type="PROSITE" id="PS51078"/>
    </source>
</evidence>
<dbReference type="Gene3D" id="3.30.450.40">
    <property type="match status" value="1"/>
</dbReference>
<evidence type="ECO:0000256" key="2">
    <source>
        <dbReference type="ARBA" id="ARBA00023125"/>
    </source>
</evidence>
<name>A0A3R7D7K4_9EURY</name>
<dbReference type="InterPro" id="IPR005471">
    <property type="entry name" value="Tscrpt_reg_IclR_N"/>
</dbReference>
<protein>
    <submittedName>
        <fullName evidence="6">IclR family transcriptional regulator</fullName>
    </submittedName>
</protein>
<accession>A0A3R7D7K4</accession>
<dbReference type="OrthoDB" id="14763at2157"/>
<dbReference type="InterPro" id="IPR050707">
    <property type="entry name" value="HTH_MetabolicPath_Reg"/>
</dbReference>
<dbReference type="FunFam" id="1.10.10.10:FF:000056">
    <property type="entry name" value="IclR family transcriptional regulator"/>
    <property type="match status" value="1"/>
</dbReference>
<keyword evidence="1" id="KW-0805">Transcription regulation</keyword>
<keyword evidence="7" id="KW-1185">Reference proteome</keyword>
<dbReference type="SMART" id="SM00346">
    <property type="entry name" value="HTH_ICLR"/>
    <property type="match status" value="1"/>
</dbReference>
<dbReference type="PANTHER" id="PTHR30136:SF35">
    <property type="entry name" value="HTH-TYPE TRANSCRIPTIONAL REGULATOR RV1719"/>
    <property type="match status" value="1"/>
</dbReference>
<dbReference type="GO" id="GO:0003677">
    <property type="term" value="F:DNA binding"/>
    <property type="evidence" value="ECO:0007669"/>
    <property type="project" value="UniProtKB-KW"/>
</dbReference>
<keyword evidence="2" id="KW-0238">DNA-binding</keyword>
<dbReference type="SUPFAM" id="SSF55781">
    <property type="entry name" value="GAF domain-like"/>
    <property type="match status" value="1"/>
</dbReference>
<evidence type="ECO:0000256" key="3">
    <source>
        <dbReference type="ARBA" id="ARBA00023163"/>
    </source>
</evidence>
<dbReference type="PANTHER" id="PTHR30136">
    <property type="entry name" value="HELIX-TURN-HELIX TRANSCRIPTIONAL REGULATOR, ICLR FAMILY"/>
    <property type="match status" value="1"/>
</dbReference>
<dbReference type="EMBL" id="RAPO01000004">
    <property type="protein sequence ID" value="RKD88955.1"/>
    <property type="molecule type" value="Genomic_DNA"/>
</dbReference>
<dbReference type="GO" id="GO:0003700">
    <property type="term" value="F:DNA-binding transcription factor activity"/>
    <property type="evidence" value="ECO:0007669"/>
    <property type="project" value="TreeGrafter"/>
</dbReference>
<reference evidence="6 7" key="1">
    <citation type="submission" date="2018-09" db="EMBL/GenBank/DDBJ databases">
        <title>Genomic Encyclopedia of Archaeal and Bacterial Type Strains, Phase II (KMG-II): from individual species to whole genera.</title>
        <authorList>
            <person name="Goeker M."/>
        </authorList>
    </citation>
    <scope>NUCLEOTIDE SEQUENCE [LARGE SCALE GENOMIC DNA]</scope>
    <source>
        <strain evidence="6 7">DSM 13151</strain>
    </source>
</reference>
<keyword evidence="3" id="KW-0804">Transcription</keyword>
<dbReference type="SUPFAM" id="SSF46785">
    <property type="entry name" value="Winged helix' DNA-binding domain"/>
    <property type="match status" value="1"/>
</dbReference>